<dbReference type="EMBL" id="HBJA01084994">
    <property type="protein sequence ID" value="CAE0818438.1"/>
    <property type="molecule type" value="Transcribed_RNA"/>
</dbReference>
<organism evidence="1">
    <name type="scientific">Eutreptiella gymnastica</name>
    <dbReference type="NCBI Taxonomy" id="73025"/>
    <lineage>
        <taxon>Eukaryota</taxon>
        <taxon>Discoba</taxon>
        <taxon>Euglenozoa</taxon>
        <taxon>Euglenida</taxon>
        <taxon>Spirocuta</taxon>
        <taxon>Euglenophyceae</taxon>
        <taxon>Eutreptiales</taxon>
        <taxon>Eutreptiaceae</taxon>
        <taxon>Eutreptiella</taxon>
    </lineage>
</organism>
<accession>A0A7S4FXK8</accession>
<proteinExistence type="predicted"/>
<dbReference type="AlphaFoldDB" id="A0A7S4FXK8"/>
<reference evidence="1" key="1">
    <citation type="submission" date="2021-01" db="EMBL/GenBank/DDBJ databases">
        <authorList>
            <person name="Corre E."/>
            <person name="Pelletier E."/>
            <person name="Niang G."/>
            <person name="Scheremetjew M."/>
            <person name="Finn R."/>
            <person name="Kale V."/>
            <person name="Holt S."/>
            <person name="Cochrane G."/>
            <person name="Meng A."/>
            <person name="Brown T."/>
            <person name="Cohen L."/>
        </authorList>
    </citation>
    <scope>NUCLEOTIDE SEQUENCE</scope>
    <source>
        <strain evidence="1">CCMP1594</strain>
    </source>
</reference>
<gene>
    <name evidence="1" type="ORF">EGYM00163_LOCUS29606</name>
</gene>
<name>A0A7S4FXK8_9EUGL</name>
<protein>
    <submittedName>
        <fullName evidence="1">Uncharacterized protein</fullName>
    </submittedName>
</protein>
<evidence type="ECO:0000313" key="1">
    <source>
        <dbReference type="EMBL" id="CAE0818438.1"/>
    </source>
</evidence>
<sequence>MDLYGDLCLPHPLATALSAELGTRWIGLRPLSPPRKGPNDMAQWGPRVSGWNRSATVKCQNRRRLRLKGGCPKSDRRQIGDPVCPCSARMSFVLLADALCTVHVLLQSERG</sequence>